<evidence type="ECO:0000256" key="1">
    <source>
        <dbReference type="SAM" id="MobiDB-lite"/>
    </source>
</evidence>
<dbReference type="OrthoDB" id="5420724at2759"/>
<feature type="region of interest" description="Disordered" evidence="1">
    <location>
        <begin position="449"/>
        <end position="505"/>
    </location>
</feature>
<comment type="caution">
    <text evidence="3">The sequence shown here is derived from an EMBL/GenBank/DDBJ whole genome shotgun (WGS) entry which is preliminary data.</text>
</comment>
<feature type="compositionally biased region" description="Basic and acidic residues" evidence="1">
    <location>
        <begin position="1"/>
        <end position="19"/>
    </location>
</feature>
<evidence type="ECO:0000313" key="3">
    <source>
        <dbReference type="EMBL" id="KAG9245662.1"/>
    </source>
</evidence>
<sequence>MSTYEAKRHSEYTGERKDSTSSTDTLKVPRTPRFAEATSVCSPVDDKRSPFADPPSEKIKTQTVMVQAQPSDIGFGYIADNSQHIEVPMTPASPLKSAMRAPGTPGRRIDNPMSPTFREEQILEKHEDMTEKEQAKDLKIKTRVRMAKFILRGVNFSCSLIILALLSTTLSIFNATKHLPARNSLPAWAAGTKVWPQYVVLGIACASLAFCILIFWGYFRGGHRRAEKVAVYYTLFAMGFFIFSIVMWAVAAGILQGARTSGNKKDIWGWSCVDNKRKELFSSEVDYALVCRMQSWSLVCSLIEIILECICVVLYSVVFYRYYSKQRLRKSMDVRDRARSDLYLAQLRSQSAPNTPGFGPLSPSFSQHANTKSPYFPPAAYARDEEEGAQFVEAKSDAALNSKPFALQPPPIKVHAASPKRETLQAVFGFQTARAVSPPPERRIEHVSAAPGEQQYASVPIPGSYASPINSPGIPPPQHQFVNVGTAISDDRRIESPPGSPRGFR</sequence>
<dbReference type="EMBL" id="MU253836">
    <property type="protein sequence ID" value="KAG9245662.1"/>
    <property type="molecule type" value="Genomic_DNA"/>
</dbReference>
<feature type="region of interest" description="Disordered" evidence="1">
    <location>
        <begin position="1"/>
        <end position="56"/>
    </location>
</feature>
<proteinExistence type="predicted"/>
<evidence type="ECO:0000313" key="4">
    <source>
        <dbReference type="Proteomes" id="UP000887226"/>
    </source>
</evidence>
<protein>
    <submittedName>
        <fullName evidence="3">Uncharacterized protein</fullName>
    </submittedName>
</protein>
<keyword evidence="2" id="KW-1133">Transmembrane helix</keyword>
<reference evidence="3" key="1">
    <citation type="journal article" date="2021" name="IMA Fungus">
        <title>Genomic characterization of three marine fungi, including Emericellopsis atlantica sp. nov. with signatures of a generalist lifestyle and marine biomass degradation.</title>
        <authorList>
            <person name="Hagestad O.C."/>
            <person name="Hou L."/>
            <person name="Andersen J.H."/>
            <person name="Hansen E.H."/>
            <person name="Altermark B."/>
            <person name="Li C."/>
            <person name="Kuhnert E."/>
            <person name="Cox R.J."/>
            <person name="Crous P.W."/>
            <person name="Spatafora J.W."/>
            <person name="Lail K."/>
            <person name="Amirebrahimi M."/>
            <person name="Lipzen A."/>
            <person name="Pangilinan J."/>
            <person name="Andreopoulos W."/>
            <person name="Hayes R.D."/>
            <person name="Ng V."/>
            <person name="Grigoriev I.V."/>
            <person name="Jackson S.A."/>
            <person name="Sutton T.D.S."/>
            <person name="Dobson A.D.W."/>
            <person name="Rama T."/>
        </authorList>
    </citation>
    <scope>NUCLEOTIDE SEQUENCE</scope>
    <source>
        <strain evidence="3">TRa3180A</strain>
    </source>
</reference>
<feature type="region of interest" description="Disordered" evidence="1">
    <location>
        <begin position="93"/>
        <end position="113"/>
    </location>
</feature>
<keyword evidence="2" id="KW-0472">Membrane</keyword>
<dbReference type="Proteomes" id="UP000887226">
    <property type="component" value="Unassembled WGS sequence"/>
</dbReference>
<gene>
    <name evidence="3" type="ORF">BJ878DRAFT_5839</name>
</gene>
<feature type="transmembrane region" description="Helical" evidence="2">
    <location>
        <begin position="296"/>
        <end position="323"/>
    </location>
</feature>
<organism evidence="3 4">
    <name type="scientific">Calycina marina</name>
    <dbReference type="NCBI Taxonomy" id="1763456"/>
    <lineage>
        <taxon>Eukaryota</taxon>
        <taxon>Fungi</taxon>
        <taxon>Dikarya</taxon>
        <taxon>Ascomycota</taxon>
        <taxon>Pezizomycotina</taxon>
        <taxon>Leotiomycetes</taxon>
        <taxon>Helotiales</taxon>
        <taxon>Pezizellaceae</taxon>
        <taxon>Calycina</taxon>
    </lineage>
</organism>
<dbReference type="AlphaFoldDB" id="A0A9P7Z5D3"/>
<dbReference type="PANTHER" id="PTHR42069:SF1">
    <property type="entry name" value="MARVEL DOMAIN-CONTAINING PROTEIN"/>
    <property type="match status" value="1"/>
</dbReference>
<keyword evidence="2" id="KW-0812">Transmembrane</keyword>
<feature type="transmembrane region" description="Helical" evidence="2">
    <location>
        <begin position="149"/>
        <end position="175"/>
    </location>
</feature>
<feature type="compositionally biased region" description="Basic and acidic residues" evidence="1">
    <location>
        <begin position="44"/>
        <end position="56"/>
    </location>
</feature>
<feature type="transmembrane region" description="Helical" evidence="2">
    <location>
        <begin position="195"/>
        <end position="219"/>
    </location>
</feature>
<keyword evidence="4" id="KW-1185">Reference proteome</keyword>
<accession>A0A9P7Z5D3</accession>
<feature type="transmembrane region" description="Helical" evidence="2">
    <location>
        <begin position="231"/>
        <end position="255"/>
    </location>
</feature>
<name>A0A9P7Z5D3_9HELO</name>
<dbReference type="PANTHER" id="PTHR42069">
    <property type="entry name" value="HYPHAL ANASTAMOSIS-8 PROTEIN"/>
    <property type="match status" value="1"/>
</dbReference>
<evidence type="ECO:0000256" key="2">
    <source>
        <dbReference type="SAM" id="Phobius"/>
    </source>
</evidence>